<feature type="domain" description="RAP" evidence="2">
    <location>
        <begin position="701"/>
        <end position="854"/>
    </location>
</feature>
<feature type="compositionally biased region" description="Pro residues" evidence="1">
    <location>
        <begin position="60"/>
        <end position="72"/>
    </location>
</feature>
<dbReference type="Proteomes" id="UP001165065">
    <property type="component" value="Unassembled WGS sequence"/>
</dbReference>
<name>A0A9W7G3K4_9STRA</name>
<feature type="compositionally biased region" description="Basic and acidic residues" evidence="1">
    <location>
        <begin position="28"/>
        <end position="47"/>
    </location>
</feature>
<evidence type="ECO:0000259" key="2">
    <source>
        <dbReference type="PROSITE" id="PS51286"/>
    </source>
</evidence>
<dbReference type="InterPro" id="IPR013584">
    <property type="entry name" value="RAP"/>
</dbReference>
<feature type="compositionally biased region" description="Low complexity" evidence="1">
    <location>
        <begin position="12"/>
        <end position="27"/>
    </location>
</feature>
<dbReference type="Pfam" id="PF08373">
    <property type="entry name" value="RAP"/>
    <property type="match status" value="1"/>
</dbReference>
<sequence length="894" mass="100496">MFREMQQLDQADLSGSLSGNLSGNLSGDDLRRWTWARADRKKKDVSRSRQKMPTSRQSPSLPPSPSSNPPSPSNGGFMFLVESNDFRKSSTINKRITKLGDAGDVGGMLGLWEIEKDMMDHVNWATIMVRAGRMRGRRKIEMVGDERLGEMVDRLTTIITNNPGYFGPRQLGNIVHSLGKIKEVGWGSNVKEKRKWWSQKGPSIQAAISVILSPPGSSSGPIWLNLGSSPDSDAQTLANVCWGVAHLSVPDSYLLFKHIDDNTAHLLFMQRDTQCIANVLWSAAKVREESGDERVKTPEVWRRMEDKAEWFCGEATPQGVSNVALSCLKMGEEGTRLFEEIDKLAERLVKSGNRQSISNVLWAVVKGGWKADRLKSEIESLDGSTFITPSTMTPSSWQSVSNLAWSCSRANIPASSFFRSVNTHASSVVKHSNPQGVATIALAFAVLDNMFWAKHKKGVGCRELFQTIDDESDRLYPNLQLQSLANLVFAAGVLGYEMPSLLKVFSQSSKDWRVGEDDYRALHNVSWYLAKVGRYDRGFFEILERNKEELLRRGSLVDLTKLAWSVSTLGVCEEHEGLLRDVWGRSVEIYRDGKADGKKFGRVELTMMMQVYMTADVYLEERLENPGGEIMEEMKGYARGANLTGSKVQDEVLGYLEILDIGRVEEEVSPWIISQGGRSSSAFTDYGNLLSIDAAIVERKLAIEYNGPAHYLTSWCDGGGGEGVKRWRKAERKADEMVESTGKKEEKDWWREEKDWGRLTGKFGVEGVMAHHKESGYLRKKKLGWFKFDEIDEGEEDDGGEEVGPADSFTLVENGVTGYKRRTLERLGWDVVTIPFYEWQALGTERDKEEYLRTKVEELGVPKEKKKEMARVGAPAGNRYKDMDIFDAMTYKKS</sequence>
<keyword evidence="4" id="KW-1185">Reference proteome</keyword>
<dbReference type="GO" id="GO:0005759">
    <property type="term" value="C:mitochondrial matrix"/>
    <property type="evidence" value="ECO:0007669"/>
    <property type="project" value="TreeGrafter"/>
</dbReference>
<comment type="caution">
    <text evidence="3">The sequence shown here is derived from an EMBL/GenBank/DDBJ whole genome shotgun (WGS) entry which is preliminary data.</text>
</comment>
<dbReference type="PROSITE" id="PS51286">
    <property type="entry name" value="RAP"/>
    <property type="match status" value="1"/>
</dbReference>
<dbReference type="GO" id="GO:0044528">
    <property type="term" value="P:regulation of mitochondrial mRNA stability"/>
    <property type="evidence" value="ECO:0007669"/>
    <property type="project" value="TreeGrafter"/>
</dbReference>
<accession>A0A9W7G3K4</accession>
<dbReference type="GO" id="GO:0035770">
    <property type="term" value="C:ribonucleoprotein granule"/>
    <property type="evidence" value="ECO:0007669"/>
    <property type="project" value="TreeGrafter"/>
</dbReference>
<dbReference type="SMART" id="SM00952">
    <property type="entry name" value="RAP"/>
    <property type="match status" value="1"/>
</dbReference>
<organism evidence="3 4">
    <name type="scientific">Triparma columacea</name>
    <dbReference type="NCBI Taxonomy" id="722753"/>
    <lineage>
        <taxon>Eukaryota</taxon>
        <taxon>Sar</taxon>
        <taxon>Stramenopiles</taxon>
        <taxon>Ochrophyta</taxon>
        <taxon>Bolidophyceae</taxon>
        <taxon>Parmales</taxon>
        <taxon>Triparmaceae</taxon>
        <taxon>Triparma</taxon>
    </lineage>
</organism>
<dbReference type="PANTHER" id="PTHR21228">
    <property type="entry name" value="FAST LEU-RICH DOMAIN-CONTAINING"/>
    <property type="match status" value="1"/>
</dbReference>
<proteinExistence type="predicted"/>
<dbReference type="AlphaFoldDB" id="A0A9W7G3K4"/>
<evidence type="ECO:0000256" key="1">
    <source>
        <dbReference type="SAM" id="MobiDB-lite"/>
    </source>
</evidence>
<dbReference type="GO" id="GO:0000963">
    <property type="term" value="P:mitochondrial RNA processing"/>
    <property type="evidence" value="ECO:0007669"/>
    <property type="project" value="TreeGrafter"/>
</dbReference>
<evidence type="ECO:0000313" key="3">
    <source>
        <dbReference type="EMBL" id="GMI34332.1"/>
    </source>
</evidence>
<feature type="region of interest" description="Disordered" evidence="1">
    <location>
        <begin position="1"/>
        <end position="78"/>
    </location>
</feature>
<gene>
    <name evidence="3" type="ORF">TrCOL_g13127</name>
</gene>
<evidence type="ECO:0000313" key="4">
    <source>
        <dbReference type="Proteomes" id="UP001165065"/>
    </source>
</evidence>
<dbReference type="OrthoDB" id="2019031at2759"/>
<dbReference type="InterPro" id="IPR050870">
    <property type="entry name" value="FAST_kinase"/>
</dbReference>
<protein>
    <recommendedName>
        <fullName evidence="2">RAP domain-containing protein</fullName>
    </recommendedName>
</protein>
<dbReference type="PANTHER" id="PTHR21228:SF40">
    <property type="entry name" value="LD45607P"/>
    <property type="match status" value="1"/>
</dbReference>
<dbReference type="EMBL" id="BRYA01000856">
    <property type="protein sequence ID" value="GMI34332.1"/>
    <property type="molecule type" value="Genomic_DNA"/>
</dbReference>
<dbReference type="GO" id="GO:0003723">
    <property type="term" value="F:RNA binding"/>
    <property type="evidence" value="ECO:0007669"/>
    <property type="project" value="TreeGrafter"/>
</dbReference>
<reference evidence="4" key="1">
    <citation type="journal article" date="2023" name="Commun. Biol.">
        <title>Genome analysis of Parmales, the sister group of diatoms, reveals the evolutionary specialization of diatoms from phago-mixotrophs to photoautotrophs.</title>
        <authorList>
            <person name="Ban H."/>
            <person name="Sato S."/>
            <person name="Yoshikawa S."/>
            <person name="Yamada K."/>
            <person name="Nakamura Y."/>
            <person name="Ichinomiya M."/>
            <person name="Sato N."/>
            <person name="Blanc-Mathieu R."/>
            <person name="Endo H."/>
            <person name="Kuwata A."/>
            <person name="Ogata H."/>
        </authorList>
    </citation>
    <scope>NUCLEOTIDE SEQUENCE [LARGE SCALE GENOMIC DNA]</scope>
</reference>